<accession>A0A1G9FAT0</accession>
<dbReference type="PROSITE" id="PS51186">
    <property type="entry name" value="GNAT"/>
    <property type="match status" value="1"/>
</dbReference>
<protein>
    <submittedName>
        <fullName evidence="4">Ribosomal protein S18 acetylase RimI</fullName>
    </submittedName>
</protein>
<dbReference type="SUPFAM" id="SSF55729">
    <property type="entry name" value="Acyl-CoA N-acyltransferases (Nat)"/>
    <property type="match status" value="1"/>
</dbReference>
<keyword evidence="4" id="KW-0689">Ribosomal protein</keyword>
<dbReference type="GO" id="GO:0016747">
    <property type="term" value="F:acyltransferase activity, transferring groups other than amino-acyl groups"/>
    <property type="evidence" value="ECO:0007669"/>
    <property type="project" value="InterPro"/>
</dbReference>
<proteinExistence type="predicted"/>
<dbReference type="Pfam" id="PF00583">
    <property type="entry name" value="Acetyltransf_1"/>
    <property type="match status" value="1"/>
</dbReference>
<dbReference type="GO" id="GO:0005840">
    <property type="term" value="C:ribosome"/>
    <property type="evidence" value="ECO:0007669"/>
    <property type="project" value="UniProtKB-KW"/>
</dbReference>
<keyword evidence="2" id="KW-0012">Acyltransferase</keyword>
<evidence type="ECO:0000313" key="5">
    <source>
        <dbReference type="Proteomes" id="UP000198510"/>
    </source>
</evidence>
<dbReference type="PANTHER" id="PTHR43877:SF2">
    <property type="entry name" value="AMINOALKYLPHOSPHONATE N-ACETYLTRANSFERASE-RELATED"/>
    <property type="match status" value="1"/>
</dbReference>
<dbReference type="RefSeq" id="WP_089681774.1">
    <property type="nucleotide sequence ID" value="NZ_FNFO01000003.1"/>
</dbReference>
<dbReference type="Gene3D" id="3.40.630.30">
    <property type="match status" value="1"/>
</dbReference>
<dbReference type="Proteomes" id="UP000198510">
    <property type="component" value="Unassembled WGS sequence"/>
</dbReference>
<keyword evidence="1" id="KW-0808">Transferase</keyword>
<sequence>MLPHIRLGTPDDAALLAPFSARAFRDTYAAYNTPEDMDAYVATHFTTAQVAQELGYAHAYFLLAFLDDQLAGYVKLRDGERPACVPGQRPLEIARLYVDQTYHGRRYGAALMQASLHEAQRRGHDTLWLGVWTKNERARAFYQRWHFEEVGTQVFVLGQDVQDDLVLARSVLQ</sequence>
<organism evidence="4 5">
    <name type="scientific">Catalinimonas alkaloidigena</name>
    <dbReference type="NCBI Taxonomy" id="1075417"/>
    <lineage>
        <taxon>Bacteria</taxon>
        <taxon>Pseudomonadati</taxon>
        <taxon>Bacteroidota</taxon>
        <taxon>Cytophagia</taxon>
        <taxon>Cytophagales</taxon>
        <taxon>Catalimonadaceae</taxon>
        <taxon>Catalinimonas</taxon>
    </lineage>
</organism>
<evidence type="ECO:0000259" key="3">
    <source>
        <dbReference type="PROSITE" id="PS51186"/>
    </source>
</evidence>
<dbReference type="InterPro" id="IPR016181">
    <property type="entry name" value="Acyl_CoA_acyltransferase"/>
</dbReference>
<evidence type="ECO:0000256" key="1">
    <source>
        <dbReference type="ARBA" id="ARBA00022679"/>
    </source>
</evidence>
<dbReference type="STRING" id="1075417.SAMN05421823_103723"/>
<dbReference type="InterPro" id="IPR050832">
    <property type="entry name" value="Bact_Acetyltransf"/>
</dbReference>
<keyword evidence="5" id="KW-1185">Reference proteome</keyword>
<dbReference type="CDD" id="cd04301">
    <property type="entry name" value="NAT_SF"/>
    <property type="match status" value="1"/>
</dbReference>
<dbReference type="InterPro" id="IPR000182">
    <property type="entry name" value="GNAT_dom"/>
</dbReference>
<gene>
    <name evidence="4" type="ORF">SAMN05421823_103723</name>
</gene>
<dbReference type="OrthoDB" id="7205533at2"/>
<evidence type="ECO:0000256" key="2">
    <source>
        <dbReference type="ARBA" id="ARBA00023315"/>
    </source>
</evidence>
<keyword evidence="4" id="KW-0687">Ribonucleoprotein</keyword>
<dbReference type="EMBL" id="FNFO01000003">
    <property type="protein sequence ID" value="SDK85438.1"/>
    <property type="molecule type" value="Genomic_DNA"/>
</dbReference>
<reference evidence="4 5" key="1">
    <citation type="submission" date="2016-10" db="EMBL/GenBank/DDBJ databases">
        <authorList>
            <person name="de Groot N.N."/>
        </authorList>
    </citation>
    <scope>NUCLEOTIDE SEQUENCE [LARGE SCALE GENOMIC DNA]</scope>
    <source>
        <strain evidence="4 5">DSM 25186</strain>
    </source>
</reference>
<dbReference type="AlphaFoldDB" id="A0A1G9FAT0"/>
<feature type="domain" description="N-acetyltransferase" evidence="3">
    <location>
        <begin position="3"/>
        <end position="172"/>
    </location>
</feature>
<evidence type="ECO:0000313" key="4">
    <source>
        <dbReference type="EMBL" id="SDK85438.1"/>
    </source>
</evidence>
<name>A0A1G9FAT0_9BACT</name>
<dbReference type="PANTHER" id="PTHR43877">
    <property type="entry name" value="AMINOALKYLPHOSPHONATE N-ACETYLTRANSFERASE-RELATED-RELATED"/>
    <property type="match status" value="1"/>
</dbReference>